<sequence>MTFRFFFLQKRVKLRTDLSELEKIGIKSFNLGILRTRVWTVKEIGLANLSSIIPSHIEVVRYYLNMFILRLCDRNDSIFFCAW</sequence>
<organism evidence="1 2">
    <name type="scientific">Lithospermum erythrorhizon</name>
    <name type="common">Purple gromwell</name>
    <name type="synonym">Lithospermum officinale var. erythrorhizon</name>
    <dbReference type="NCBI Taxonomy" id="34254"/>
    <lineage>
        <taxon>Eukaryota</taxon>
        <taxon>Viridiplantae</taxon>
        <taxon>Streptophyta</taxon>
        <taxon>Embryophyta</taxon>
        <taxon>Tracheophyta</taxon>
        <taxon>Spermatophyta</taxon>
        <taxon>Magnoliopsida</taxon>
        <taxon>eudicotyledons</taxon>
        <taxon>Gunneridae</taxon>
        <taxon>Pentapetalae</taxon>
        <taxon>asterids</taxon>
        <taxon>lamiids</taxon>
        <taxon>Boraginales</taxon>
        <taxon>Boraginaceae</taxon>
        <taxon>Boraginoideae</taxon>
        <taxon>Lithospermeae</taxon>
        <taxon>Lithospermum</taxon>
    </lineage>
</organism>
<comment type="caution">
    <text evidence="1">The sequence shown here is derived from an EMBL/GenBank/DDBJ whole genome shotgun (WGS) entry which is preliminary data.</text>
</comment>
<name>A0AAV3PYR2_LITER</name>
<keyword evidence="2" id="KW-1185">Reference proteome</keyword>
<protein>
    <submittedName>
        <fullName evidence="1">Uncharacterized protein</fullName>
    </submittedName>
</protein>
<dbReference type="EMBL" id="BAABME010002725">
    <property type="protein sequence ID" value="GAA0155826.1"/>
    <property type="molecule type" value="Genomic_DNA"/>
</dbReference>
<gene>
    <name evidence="1" type="ORF">LIER_13466</name>
</gene>
<reference evidence="1 2" key="1">
    <citation type="submission" date="2024-01" db="EMBL/GenBank/DDBJ databases">
        <title>The complete chloroplast genome sequence of Lithospermum erythrorhizon: insights into the phylogenetic relationship among Boraginaceae species and the maternal lineages of purple gromwells.</title>
        <authorList>
            <person name="Okada T."/>
            <person name="Watanabe K."/>
        </authorList>
    </citation>
    <scope>NUCLEOTIDE SEQUENCE [LARGE SCALE GENOMIC DNA]</scope>
</reference>
<proteinExistence type="predicted"/>
<accession>A0AAV3PYR2</accession>
<evidence type="ECO:0000313" key="2">
    <source>
        <dbReference type="Proteomes" id="UP001454036"/>
    </source>
</evidence>
<dbReference type="AlphaFoldDB" id="A0AAV3PYR2"/>
<evidence type="ECO:0000313" key="1">
    <source>
        <dbReference type="EMBL" id="GAA0155826.1"/>
    </source>
</evidence>
<dbReference type="Proteomes" id="UP001454036">
    <property type="component" value="Unassembled WGS sequence"/>
</dbReference>